<keyword evidence="15" id="KW-1185">Reference proteome</keyword>
<dbReference type="KEGG" id="gacu:117532614"/>
<evidence type="ECO:0000259" key="14">
    <source>
        <dbReference type="SMART" id="SM00078"/>
    </source>
</evidence>
<evidence type="ECO:0000256" key="3">
    <source>
        <dbReference type="ARBA" id="ARBA00014427"/>
    </source>
</evidence>
<proteinExistence type="inferred from homology"/>
<comment type="function">
    <text evidence="9">Seems to play a role in testicular function. May be a trophic hormone with a role in testicular descent in fetal life. Is a ligand for LGR8 receptor.</text>
</comment>
<dbReference type="InterPro" id="IPR043387">
    <property type="entry name" value="INSL3/INSL4"/>
</dbReference>
<dbReference type="InterPro" id="IPR016179">
    <property type="entry name" value="Insulin-like"/>
</dbReference>
<evidence type="ECO:0000256" key="8">
    <source>
        <dbReference type="ARBA" id="ARBA00023157"/>
    </source>
</evidence>
<dbReference type="InterPro" id="IPR036438">
    <property type="entry name" value="Insulin-like_sf"/>
</dbReference>
<gene>
    <name evidence="16" type="primary">insl3</name>
</gene>
<sequence>MSSAKCLVSLMVVLVAALCVVHGEERIQLCGRDLIRLAVSHCGNSRLRRSISYVHLGQHQNTCKWDQDASAEEHQATETVHTSPESNGEKDVFTLAPHLYRLSPRVRRAVGKISDICCEKGCSMRELIQFC</sequence>
<reference evidence="16" key="1">
    <citation type="submission" date="2025-08" db="UniProtKB">
        <authorList>
            <consortium name="RefSeq"/>
        </authorList>
    </citation>
    <scope>IDENTIFICATION</scope>
</reference>
<keyword evidence="5 12" id="KW-0964">Secreted</keyword>
<feature type="signal peptide" evidence="13">
    <location>
        <begin position="1"/>
        <end position="23"/>
    </location>
</feature>
<evidence type="ECO:0000256" key="13">
    <source>
        <dbReference type="SAM" id="SignalP"/>
    </source>
</evidence>
<keyword evidence="8" id="KW-1015">Disulfide bond</keyword>
<accession>A0A6P8SNR9</accession>
<evidence type="ECO:0000256" key="10">
    <source>
        <dbReference type="ARBA" id="ARBA00032209"/>
    </source>
</evidence>
<dbReference type="GO" id="GO:0001664">
    <property type="term" value="F:G protein-coupled receptor binding"/>
    <property type="evidence" value="ECO:0007669"/>
    <property type="project" value="TreeGrafter"/>
</dbReference>
<dbReference type="AlphaFoldDB" id="A0A6P8SNR9"/>
<keyword evidence="7 13" id="KW-0732">Signal</keyword>
<dbReference type="RefSeq" id="XP_034051866.1">
    <property type="nucleotide sequence ID" value="XM_034195975.1"/>
</dbReference>
<dbReference type="PANTHER" id="PTHR10423:SF3">
    <property type="entry name" value="INSULIN-LIKE 3"/>
    <property type="match status" value="1"/>
</dbReference>
<evidence type="ECO:0000256" key="12">
    <source>
        <dbReference type="RuleBase" id="RU000406"/>
    </source>
</evidence>
<dbReference type="InterPro" id="IPR022353">
    <property type="entry name" value="Insulin_CS"/>
</dbReference>
<feature type="chain" id="PRO_5027947416" description="Insulin" evidence="13">
    <location>
        <begin position="24"/>
        <end position="131"/>
    </location>
</feature>
<dbReference type="GO" id="GO:0005615">
    <property type="term" value="C:extracellular space"/>
    <property type="evidence" value="ECO:0007669"/>
    <property type="project" value="TreeGrafter"/>
</dbReference>
<evidence type="ECO:0000256" key="7">
    <source>
        <dbReference type="ARBA" id="ARBA00022729"/>
    </source>
</evidence>
<dbReference type="PANTHER" id="PTHR10423">
    <property type="entry name" value="INSULIN-LIKE 3"/>
    <property type="match status" value="1"/>
</dbReference>
<dbReference type="Gene3D" id="1.10.100.10">
    <property type="entry name" value="Insulin-like"/>
    <property type="match status" value="1"/>
</dbReference>
<evidence type="ECO:0000313" key="16">
    <source>
        <dbReference type="RefSeq" id="XP_034051866.1"/>
    </source>
</evidence>
<dbReference type="SUPFAM" id="SSF56994">
    <property type="entry name" value="Insulin-like"/>
    <property type="match status" value="1"/>
</dbReference>
<name>A0A6P8SNR9_GYMAC</name>
<evidence type="ECO:0000256" key="1">
    <source>
        <dbReference type="ARBA" id="ARBA00004613"/>
    </source>
</evidence>
<evidence type="ECO:0000256" key="9">
    <source>
        <dbReference type="ARBA" id="ARBA00025288"/>
    </source>
</evidence>
<dbReference type="GO" id="GO:0007193">
    <property type="term" value="P:adenylate cyclase-inhibiting G protein-coupled receptor signaling pathway"/>
    <property type="evidence" value="ECO:0007669"/>
    <property type="project" value="TreeGrafter"/>
</dbReference>
<dbReference type="InParanoid" id="A0A6P8SNR9"/>
<evidence type="ECO:0000313" key="15">
    <source>
        <dbReference type="Proteomes" id="UP000515161"/>
    </source>
</evidence>
<keyword evidence="6" id="KW-0165">Cleavage on pair of basic residues</keyword>
<evidence type="ECO:0000256" key="4">
    <source>
        <dbReference type="ARBA" id="ARBA00020180"/>
    </source>
</evidence>
<dbReference type="GeneID" id="117532614"/>
<dbReference type="PROSITE" id="PS00262">
    <property type="entry name" value="INSULIN"/>
    <property type="match status" value="1"/>
</dbReference>
<evidence type="ECO:0000256" key="11">
    <source>
        <dbReference type="ARBA" id="ARBA00032881"/>
    </source>
</evidence>
<organism evidence="15 16">
    <name type="scientific">Gymnodraco acuticeps</name>
    <name type="common">Antarctic dragonfish</name>
    <dbReference type="NCBI Taxonomy" id="8218"/>
    <lineage>
        <taxon>Eukaryota</taxon>
        <taxon>Metazoa</taxon>
        <taxon>Chordata</taxon>
        <taxon>Craniata</taxon>
        <taxon>Vertebrata</taxon>
        <taxon>Euteleostomi</taxon>
        <taxon>Actinopterygii</taxon>
        <taxon>Neopterygii</taxon>
        <taxon>Teleostei</taxon>
        <taxon>Neoteleostei</taxon>
        <taxon>Acanthomorphata</taxon>
        <taxon>Eupercaria</taxon>
        <taxon>Perciformes</taxon>
        <taxon>Notothenioidei</taxon>
        <taxon>Bathydraconidae</taxon>
        <taxon>Gymnodraco</taxon>
    </lineage>
</organism>
<dbReference type="SMART" id="SM00078">
    <property type="entry name" value="IlGF"/>
    <property type="match status" value="1"/>
</dbReference>
<dbReference type="Pfam" id="PF00049">
    <property type="entry name" value="Insulin"/>
    <property type="match status" value="1"/>
</dbReference>
<evidence type="ECO:0000256" key="6">
    <source>
        <dbReference type="ARBA" id="ARBA00022685"/>
    </source>
</evidence>
<dbReference type="GO" id="GO:0005179">
    <property type="term" value="F:hormone activity"/>
    <property type="evidence" value="ECO:0007669"/>
    <property type="project" value="InterPro"/>
</dbReference>
<dbReference type="Proteomes" id="UP000515161">
    <property type="component" value="Unplaced"/>
</dbReference>
<comment type="similarity">
    <text evidence="2 12">Belongs to the insulin family.</text>
</comment>
<protein>
    <recommendedName>
        <fullName evidence="4">Insulin</fullName>
    </recommendedName>
    <alternativeName>
        <fullName evidence="3">Insulin-like 3</fullName>
    </alternativeName>
    <alternativeName>
        <fullName evidence="11">Leydig insulin-like peptide</fullName>
    </alternativeName>
    <alternativeName>
        <fullName evidence="10">Relaxin-like factor</fullName>
    </alternativeName>
</protein>
<dbReference type="OrthoDB" id="6330326at2759"/>
<evidence type="ECO:0000256" key="2">
    <source>
        <dbReference type="ARBA" id="ARBA00009034"/>
    </source>
</evidence>
<evidence type="ECO:0000256" key="5">
    <source>
        <dbReference type="ARBA" id="ARBA00022525"/>
    </source>
</evidence>
<dbReference type="FunCoup" id="A0A6P8SNR9">
    <property type="interactions" value="24"/>
</dbReference>
<feature type="domain" description="Insulin-like" evidence="14">
    <location>
        <begin position="27"/>
        <end position="131"/>
    </location>
</feature>
<dbReference type="CTD" id="3640"/>
<comment type="subcellular location">
    <subcellularLocation>
        <location evidence="1 12">Secreted</location>
    </subcellularLocation>
</comment>